<keyword evidence="1 3" id="KW-0807">Transducer</keyword>
<proteinExistence type="inferred from homology"/>
<keyword evidence="9" id="KW-1185">Reference proteome</keyword>
<name>A0A5C6CSR1_9BACT</name>
<feature type="domain" description="PAS" evidence="6">
    <location>
        <begin position="386"/>
        <end position="461"/>
    </location>
</feature>
<dbReference type="GO" id="GO:0006355">
    <property type="term" value="P:regulation of DNA-templated transcription"/>
    <property type="evidence" value="ECO:0007669"/>
    <property type="project" value="InterPro"/>
</dbReference>
<dbReference type="RefSeq" id="WP_146592932.1">
    <property type="nucleotide sequence ID" value="NZ_SJPT01000001.1"/>
</dbReference>
<protein>
    <submittedName>
        <fullName evidence="8">Methyl-accepting chemotaxis protein I</fullName>
    </submittedName>
</protein>
<organism evidence="8 9">
    <name type="scientific">Novipirellula galeiformis</name>
    <dbReference type="NCBI Taxonomy" id="2528004"/>
    <lineage>
        <taxon>Bacteria</taxon>
        <taxon>Pseudomonadati</taxon>
        <taxon>Planctomycetota</taxon>
        <taxon>Planctomycetia</taxon>
        <taxon>Pirellulales</taxon>
        <taxon>Pirellulaceae</taxon>
        <taxon>Novipirellula</taxon>
    </lineage>
</organism>
<keyword evidence="4" id="KW-0812">Transmembrane</keyword>
<dbReference type="PANTHER" id="PTHR32089:SF112">
    <property type="entry name" value="LYSOZYME-LIKE PROTEIN-RELATED"/>
    <property type="match status" value="1"/>
</dbReference>
<evidence type="ECO:0000259" key="7">
    <source>
        <dbReference type="PROSITE" id="PS50885"/>
    </source>
</evidence>
<evidence type="ECO:0000259" key="6">
    <source>
        <dbReference type="PROSITE" id="PS50112"/>
    </source>
</evidence>
<dbReference type="InterPro" id="IPR035965">
    <property type="entry name" value="PAS-like_dom_sf"/>
</dbReference>
<dbReference type="GO" id="GO:0007165">
    <property type="term" value="P:signal transduction"/>
    <property type="evidence" value="ECO:0007669"/>
    <property type="project" value="UniProtKB-KW"/>
</dbReference>
<dbReference type="NCBIfam" id="TIGR00229">
    <property type="entry name" value="sensory_box"/>
    <property type="match status" value="1"/>
</dbReference>
<dbReference type="PROSITE" id="PS50111">
    <property type="entry name" value="CHEMOTAXIS_TRANSDUC_2"/>
    <property type="match status" value="1"/>
</dbReference>
<dbReference type="Pfam" id="PF00989">
    <property type="entry name" value="PAS"/>
    <property type="match status" value="1"/>
</dbReference>
<dbReference type="CDD" id="cd00130">
    <property type="entry name" value="PAS"/>
    <property type="match status" value="1"/>
</dbReference>
<evidence type="ECO:0000313" key="9">
    <source>
        <dbReference type="Proteomes" id="UP000316304"/>
    </source>
</evidence>
<dbReference type="Pfam" id="PF00672">
    <property type="entry name" value="HAMP"/>
    <property type="match status" value="1"/>
</dbReference>
<dbReference type="Proteomes" id="UP000316304">
    <property type="component" value="Unassembled WGS sequence"/>
</dbReference>
<dbReference type="InterPro" id="IPR013767">
    <property type="entry name" value="PAS_fold"/>
</dbReference>
<dbReference type="SUPFAM" id="SSF55785">
    <property type="entry name" value="PYP-like sensor domain (PAS domain)"/>
    <property type="match status" value="1"/>
</dbReference>
<feature type="domain" description="HAMP" evidence="7">
    <location>
        <begin position="329"/>
        <end position="381"/>
    </location>
</feature>
<dbReference type="InterPro" id="IPR004089">
    <property type="entry name" value="MCPsignal_dom"/>
</dbReference>
<dbReference type="CDD" id="cd06225">
    <property type="entry name" value="HAMP"/>
    <property type="match status" value="1"/>
</dbReference>
<evidence type="ECO:0000313" key="8">
    <source>
        <dbReference type="EMBL" id="TWU26614.1"/>
    </source>
</evidence>
<comment type="similarity">
    <text evidence="2">Belongs to the methyl-accepting chemotaxis (MCP) protein family.</text>
</comment>
<feature type="domain" description="Methyl-accepting transducer" evidence="5">
    <location>
        <begin position="509"/>
        <end position="745"/>
    </location>
</feature>
<dbReference type="SMART" id="SM00283">
    <property type="entry name" value="MA"/>
    <property type="match status" value="1"/>
</dbReference>
<dbReference type="GO" id="GO:0016020">
    <property type="term" value="C:membrane"/>
    <property type="evidence" value="ECO:0007669"/>
    <property type="project" value="InterPro"/>
</dbReference>
<evidence type="ECO:0000256" key="2">
    <source>
        <dbReference type="ARBA" id="ARBA00029447"/>
    </source>
</evidence>
<evidence type="ECO:0000256" key="3">
    <source>
        <dbReference type="PROSITE-ProRule" id="PRU00284"/>
    </source>
</evidence>
<dbReference type="InterPro" id="IPR003660">
    <property type="entry name" value="HAMP_dom"/>
</dbReference>
<dbReference type="SMART" id="SM00304">
    <property type="entry name" value="HAMP"/>
    <property type="match status" value="1"/>
</dbReference>
<dbReference type="SUPFAM" id="SSF58104">
    <property type="entry name" value="Methyl-accepting chemotaxis protein (MCP) signaling domain"/>
    <property type="match status" value="1"/>
</dbReference>
<dbReference type="PANTHER" id="PTHR32089">
    <property type="entry name" value="METHYL-ACCEPTING CHEMOTAXIS PROTEIN MCPB"/>
    <property type="match status" value="1"/>
</dbReference>
<accession>A0A5C6CSR1</accession>
<sequence length="781" mass="84691">MISRRLLPRLIAWFLAISLVPMAIVALLAHISAEHALRKQIESHLWATADSKSLQINTFFQERIDDVATLSKIPDVANALEILSINDADASDAVAARASMRSLSKSYLEGIRYKELYLVSNDGKEVFSTAEGDNNVLGQIKTFPEALSKVANRAATLLETSVSDPILISATSQVRLIAAPVTLGEVAVGVVALATSDDRIISLVHEDTGLGQSGETLIGSRVGDEIVFATSTRFDSEIGYRRRWKMSSVPEQPMYLAVQGYRGRGETIDYRGEPVLAVWRYLPSFRWGMVVKMDSSEAFAPVRMLRNQAMFIAALAFLAVLTIAVIVSQSISRPIVKLRKSVQRMGRGSLNERVTVDSHDEIGDLANEFNRMAETLSLKVREISEQKAHTQTILDSTADAIVTFIDQGPIRSFNVAAEKLFNRSADEVIGQSLQQLSAGLAAVPASPDPNAETVVEIHHPNGTKIPLAVRRTEMEASENRWIILTLQDITMRQQIEAERKRLFAGIRNAAEQLSTASKEILASTSQQAAMTQQQVAMVSEITATVHQVATTASHAADHAKHVAQSSLRADEVGQTGLASVRDTIKAMHHVREQSGSVGQAILMLAERSQTIGQFLSKVTDIAEQTNVLALNAAVEASRAGEHGKGFAVVAAEVKSLSAQSKQTVVEIRTILMDVHQAITQVVSTAEKGSHLIDEASEVVSHADEVIRTLGETIKTAAKAATQIVESVGEQANALSQINTAMAQVDQGTQQTLAANRQSERLAQDLNDLGTQLVTLIQDSEQ</sequence>
<feature type="transmembrane region" description="Helical" evidence="4">
    <location>
        <begin position="309"/>
        <end position="331"/>
    </location>
</feature>
<evidence type="ECO:0000259" key="5">
    <source>
        <dbReference type="PROSITE" id="PS50111"/>
    </source>
</evidence>
<dbReference type="EMBL" id="SJPT01000001">
    <property type="protein sequence ID" value="TWU26614.1"/>
    <property type="molecule type" value="Genomic_DNA"/>
</dbReference>
<evidence type="ECO:0000256" key="1">
    <source>
        <dbReference type="ARBA" id="ARBA00023224"/>
    </source>
</evidence>
<dbReference type="Gene3D" id="6.10.340.10">
    <property type="match status" value="1"/>
</dbReference>
<dbReference type="PROSITE" id="PS50885">
    <property type="entry name" value="HAMP"/>
    <property type="match status" value="1"/>
</dbReference>
<dbReference type="PROSITE" id="PS50112">
    <property type="entry name" value="PAS"/>
    <property type="match status" value="1"/>
</dbReference>
<dbReference type="InterPro" id="IPR000014">
    <property type="entry name" value="PAS"/>
</dbReference>
<keyword evidence="4" id="KW-0472">Membrane</keyword>
<reference evidence="8 9" key="1">
    <citation type="submission" date="2019-02" db="EMBL/GenBank/DDBJ databases">
        <title>Deep-cultivation of Planctomycetes and their phenomic and genomic characterization uncovers novel biology.</title>
        <authorList>
            <person name="Wiegand S."/>
            <person name="Jogler M."/>
            <person name="Boedeker C."/>
            <person name="Pinto D."/>
            <person name="Vollmers J."/>
            <person name="Rivas-Marin E."/>
            <person name="Kohn T."/>
            <person name="Peeters S.H."/>
            <person name="Heuer A."/>
            <person name="Rast P."/>
            <person name="Oberbeckmann S."/>
            <person name="Bunk B."/>
            <person name="Jeske O."/>
            <person name="Meyerdierks A."/>
            <person name="Storesund J.E."/>
            <person name="Kallscheuer N."/>
            <person name="Luecker S."/>
            <person name="Lage O.M."/>
            <person name="Pohl T."/>
            <person name="Merkel B.J."/>
            <person name="Hornburger P."/>
            <person name="Mueller R.-W."/>
            <person name="Bruemmer F."/>
            <person name="Labrenz M."/>
            <person name="Spormann A.M."/>
            <person name="Op Den Camp H."/>
            <person name="Overmann J."/>
            <person name="Amann R."/>
            <person name="Jetten M.S.M."/>
            <person name="Mascher T."/>
            <person name="Medema M.H."/>
            <person name="Devos D.P."/>
            <person name="Kaster A.-K."/>
            <person name="Ovreas L."/>
            <person name="Rohde M."/>
            <person name="Galperin M.Y."/>
            <person name="Jogler C."/>
        </authorList>
    </citation>
    <scope>NUCLEOTIDE SEQUENCE [LARGE SCALE GENOMIC DNA]</scope>
    <source>
        <strain evidence="8 9">Pla52o</strain>
    </source>
</reference>
<dbReference type="Gene3D" id="3.30.450.20">
    <property type="entry name" value="PAS domain"/>
    <property type="match status" value="1"/>
</dbReference>
<dbReference type="Gene3D" id="1.10.287.950">
    <property type="entry name" value="Methyl-accepting chemotaxis protein"/>
    <property type="match status" value="1"/>
</dbReference>
<dbReference type="OrthoDB" id="9772755at2"/>
<keyword evidence="4" id="KW-1133">Transmembrane helix</keyword>
<comment type="caution">
    <text evidence="8">The sequence shown here is derived from an EMBL/GenBank/DDBJ whole genome shotgun (WGS) entry which is preliminary data.</text>
</comment>
<gene>
    <name evidence="8" type="primary">tsr</name>
    <name evidence="8" type="ORF">Pla52o_04670</name>
</gene>
<dbReference type="Pfam" id="PF00015">
    <property type="entry name" value="MCPsignal"/>
    <property type="match status" value="1"/>
</dbReference>
<dbReference type="AlphaFoldDB" id="A0A5C6CSR1"/>
<evidence type="ECO:0000256" key="4">
    <source>
        <dbReference type="SAM" id="Phobius"/>
    </source>
</evidence>